<gene>
    <name evidence="2" type="ORF">C7435_3372</name>
</gene>
<evidence type="ECO:0000313" key="3">
    <source>
        <dbReference type="Proteomes" id="UP000273675"/>
    </source>
</evidence>
<feature type="transmembrane region" description="Helical" evidence="1">
    <location>
        <begin position="6"/>
        <end position="28"/>
    </location>
</feature>
<keyword evidence="1" id="KW-0812">Transmembrane</keyword>
<organism evidence="2 3">
    <name type="scientific">Maricaulis maris</name>
    <dbReference type="NCBI Taxonomy" id="74318"/>
    <lineage>
        <taxon>Bacteria</taxon>
        <taxon>Pseudomonadati</taxon>
        <taxon>Pseudomonadota</taxon>
        <taxon>Alphaproteobacteria</taxon>
        <taxon>Maricaulales</taxon>
        <taxon>Maricaulaceae</taxon>
        <taxon>Maricaulis</taxon>
    </lineage>
</organism>
<sequence length="191" mass="21639">MGDWHWFPAVIGFLGGASAIGAAMVWGARQAVAHFAARNLHKWQNELDRSLENAKASLRREEYLYSFQMAAARDMLKLVSEVAPNRSHDDFIDAMESFARFGLSSLERRLEKFMDEHQAILPEHVAKEIWAVAELANEASRDTHYLAEDLNCPLATRDEAIVIKVWEQLGIAQEKVRELVWHKPGDKPGGE</sequence>
<comment type="caution">
    <text evidence="2">The sequence shown here is derived from an EMBL/GenBank/DDBJ whole genome shotgun (WGS) entry which is preliminary data.</text>
</comment>
<name>A0A495CXK4_9PROT</name>
<reference evidence="2 3" key="1">
    <citation type="submission" date="2018-10" db="EMBL/GenBank/DDBJ databases">
        <title>Genomic Encyclopedia of Type Strains, Phase IV (KMG-IV): sequencing the most valuable type-strain genomes for metagenomic binning, comparative biology and taxonomic classification.</title>
        <authorList>
            <person name="Goeker M."/>
        </authorList>
    </citation>
    <scope>NUCLEOTIDE SEQUENCE [LARGE SCALE GENOMIC DNA]</scope>
    <source>
        <strain evidence="2 3">DSM 4734</strain>
    </source>
</reference>
<dbReference type="EMBL" id="RBIM01000010">
    <property type="protein sequence ID" value="RKQ89511.1"/>
    <property type="molecule type" value="Genomic_DNA"/>
</dbReference>
<dbReference type="RefSeq" id="WP_121212562.1">
    <property type="nucleotide sequence ID" value="NZ_RBIM01000010.1"/>
</dbReference>
<keyword evidence="1" id="KW-0472">Membrane</keyword>
<evidence type="ECO:0000256" key="1">
    <source>
        <dbReference type="SAM" id="Phobius"/>
    </source>
</evidence>
<proteinExistence type="predicted"/>
<dbReference type="Proteomes" id="UP000273675">
    <property type="component" value="Unassembled WGS sequence"/>
</dbReference>
<evidence type="ECO:0000313" key="2">
    <source>
        <dbReference type="EMBL" id="RKQ89511.1"/>
    </source>
</evidence>
<protein>
    <submittedName>
        <fullName evidence="2">Uncharacterized protein</fullName>
    </submittedName>
</protein>
<keyword evidence="1" id="KW-1133">Transmembrane helix</keyword>
<dbReference type="AlphaFoldDB" id="A0A495CXK4"/>
<accession>A0A495CXK4</accession>